<dbReference type="Proteomes" id="UP000240717">
    <property type="component" value="Unassembled WGS sequence"/>
</dbReference>
<dbReference type="GO" id="GO:0009307">
    <property type="term" value="P:DNA restriction-modification system"/>
    <property type="evidence" value="ECO:0007669"/>
    <property type="project" value="InterPro"/>
</dbReference>
<dbReference type="NCBIfam" id="NF007277">
    <property type="entry name" value="PRK09736.1"/>
    <property type="match status" value="1"/>
</dbReference>
<evidence type="ECO:0000313" key="1">
    <source>
        <dbReference type="EMBL" id="PTI50054.1"/>
    </source>
</evidence>
<protein>
    <submittedName>
        <fullName evidence="1">5-methylcytosine-specific restriction endonuclease system specificity protein McrC</fullName>
    </submittedName>
</protein>
<organism evidence="1 2">
    <name type="scientific">Staphylococcus warneri</name>
    <dbReference type="NCBI Taxonomy" id="1292"/>
    <lineage>
        <taxon>Bacteria</taxon>
        <taxon>Bacillati</taxon>
        <taxon>Bacillota</taxon>
        <taxon>Bacilli</taxon>
        <taxon>Bacillales</taxon>
        <taxon>Staphylococcaceae</taxon>
        <taxon>Staphylococcus</taxon>
    </lineage>
</organism>
<reference evidence="1 2" key="1">
    <citation type="journal article" date="2016" name="Front. Microbiol.">
        <title>Comprehensive Phylogenetic Analysis of Bovine Non-aureus Staphylococci Species Based on Whole-Genome Sequencing.</title>
        <authorList>
            <person name="Naushad S."/>
            <person name="Barkema H.W."/>
            <person name="Luby C."/>
            <person name="Condas L.A."/>
            <person name="Nobrega D.B."/>
            <person name="Carson D.A."/>
            <person name="De Buck J."/>
        </authorList>
    </citation>
    <scope>NUCLEOTIDE SEQUENCE [LARGE SCALE GENOMIC DNA]</scope>
    <source>
        <strain evidence="1 2">SNUC 2993</strain>
    </source>
</reference>
<dbReference type="AlphaFoldDB" id="A0A2T4PYH4"/>
<evidence type="ECO:0000313" key="2">
    <source>
        <dbReference type="Proteomes" id="UP000240717"/>
    </source>
</evidence>
<dbReference type="InterPro" id="IPR019292">
    <property type="entry name" value="McrC"/>
</dbReference>
<dbReference type="InterPro" id="IPR014407">
    <property type="entry name" value="McrC_bac"/>
</dbReference>
<dbReference type="EMBL" id="PZEV01000040">
    <property type="protein sequence ID" value="PTI50054.1"/>
    <property type="molecule type" value="Genomic_DNA"/>
</dbReference>
<gene>
    <name evidence="1" type="ORF">BU085_10390</name>
</gene>
<comment type="caution">
    <text evidence="1">The sequence shown here is derived from an EMBL/GenBank/DDBJ whole genome shotgun (WGS) entry which is preliminary data.</text>
</comment>
<dbReference type="PIRSF" id="PIRSF003109">
    <property type="entry name" value="McrC"/>
    <property type="match status" value="1"/>
</dbReference>
<keyword evidence="1" id="KW-0378">Hydrolase</keyword>
<dbReference type="PANTHER" id="PTHR38733:SF1">
    <property type="entry name" value="TYPE IV METHYL-DIRECTED RESTRICTION ENZYME ECOKMCRBC"/>
    <property type="match status" value="1"/>
</dbReference>
<keyword evidence="1" id="KW-0255">Endonuclease</keyword>
<dbReference type="Pfam" id="PF10117">
    <property type="entry name" value="McrBC"/>
    <property type="match status" value="1"/>
</dbReference>
<dbReference type="PANTHER" id="PTHR38733">
    <property type="entry name" value="PROTEIN MCRC"/>
    <property type="match status" value="1"/>
</dbReference>
<dbReference type="RefSeq" id="WP_107533205.1">
    <property type="nucleotide sequence ID" value="NZ_PZEV01000040.1"/>
</dbReference>
<sequence>MIEIRNIYYMLTYAFSVLKENTYVNVIAEDFDNANELYTAILIKGVSNQIKRGLHYEYIEKQEALTMVRGKIDISESISNLDILNKKLSCVYDEYSINNYLNQIIKSTMLLLINEDISKERKKKLKNLLIHFSSVNQIDLSSINWNMRFTRNNKTYKMLIAICNLIVEGLLQSNNEGNRQVLDFKDEQRMSHLYEKFLFEYFKKTFPQLSVTAAHIPWKLDDDESSMLPTMKSDIMISNKKDCLIIDAKFYKKSLQNYYDTYKIHSANLYQIFTYVKNYAFYIREKEINTNVSGMLLYAKTDEEKTPENKFQMSGNLISVKSLDLNCEFSQIKKQLNQIIMEHFEI</sequence>
<dbReference type="GO" id="GO:0004519">
    <property type="term" value="F:endonuclease activity"/>
    <property type="evidence" value="ECO:0007669"/>
    <property type="project" value="UniProtKB-KW"/>
</dbReference>
<proteinExistence type="predicted"/>
<keyword evidence="1" id="KW-0540">Nuclease</keyword>
<name>A0A2T4PYH4_STAWA</name>
<accession>A0A2T4PYH4</accession>